<dbReference type="InterPro" id="IPR050168">
    <property type="entry name" value="AAA_ATPase_domain"/>
</dbReference>
<feature type="domain" description="AAA+ ATPase" evidence="5">
    <location>
        <begin position="518"/>
        <end position="660"/>
    </location>
</feature>
<evidence type="ECO:0000256" key="3">
    <source>
        <dbReference type="ARBA" id="ARBA00022741"/>
    </source>
</evidence>
<dbReference type="Gene3D" id="3.40.50.300">
    <property type="entry name" value="P-loop containing nucleotide triphosphate hydrolases"/>
    <property type="match status" value="2"/>
</dbReference>
<accession>A0A024TWT6</accession>
<dbReference type="PANTHER" id="PTHR23077:SF117">
    <property type="entry name" value="AAA+ ATPASE DOMAIN-CONTAINING PROTEIN"/>
    <property type="match status" value="1"/>
</dbReference>
<dbReference type="EMBL" id="KI913969">
    <property type="protein sequence ID" value="ETV98468.1"/>
    <property type="molecule type" value="Genomic_DNA"/>
</dbReference>
<keyword evidence="4" id="KW-0067">ATP-binding</keyword>
<comment type="subcellular location">
    <subcellularLocation>
        <location evidence="1">Cytoplasm</location>
    </subcellularLocation>
</comment>
<dbReference type="InterPro" id="IPR027417">
    <property type="entry name" value="P-loop_NTPase"/>
</dbReference>
<keyword evidence="3" id="KW-0547">Nucleotide-binding</keyword>
<dbReference type="InterPro" id="IPR003959">
    <property type="entry name" value="ATPase_AAA_core"/>
</dbReference>
<evidence type="ECO:0000259" key="5">
    <source>
        <dbReference type="SMART" id="SM00382"/>
    </source>
</evidence>
<dbReference type="AlphaFoldDB" id="A0A024TWT6"/>
<protein>
    <recommendedName>
        <fullName evidence="5">AAA+ ATPase domain-containing protein</fullName>
    </recommendedName>
</protein>
<dbReference type="PANTHER" id="PTHR23077">
    <property type="entry name" value="AAA-FAMILY ATPASE"/>
    <property type="match status" value="1"/>
</dbReference>
<dbReference type="SUPFAM" id="SSF52540">
    <property type="entry name" value="P-loop containing nucleoside triphosphate hydrolases"/>
    <property type="match status" value="2"/>
</dbReference>
<dbReference type="GO" id="GO:0016887">
    <property type="term" value="F:ATP hydrolysis activity"/>
    <property type="evidence" value="ECO:0007669"/>
    <property type="project" value="InterPro"/>
</dbReference>
<feature type="domain" description="AAA+ ATPase" evidence="5">
    <location>
        <begin position="257"/>
        <end position="404"/>
    </location>
</feature>
<dbReference type="eggNOG" id="KOG0730">
    <property type="taxonomic scope" value="Eukaryota"/>
</dbReference>
<dbReference type="VEuPathDB" id="FungiDB:H310_08610"/>
<organism evidence="6">
    <name type="scientific">Aphanomyces invadans</name>
    <dbReference type="NCBI Taxonomy" id="157072"/>
    <lineage>
        <taxon>Eukaryota</taxon>
        <taxon>Sar</taxon>
        <taxon>Stramenopiles</taxon>
        <taxon>Oomycota</taxon>
        <taxon>Saprolegniomycetes</taxon>
        <taxon>Saprolegniales</taxon>
        <taxon>Verrucalvaceae</taxon>
        <taxon>Aphanomyces</taxon>
    </lineage>
</organism>
<dbReference type="GO" id="GO:0005524">
    <property type="term" value="F:ATP binding"/>
    <property type="evidence" value="ECO:0007669"/>
    <property type="project" value="UniProtKB-KW"/>
</dbReference>
<dbReference type="STRING" id="157072.A0A024TWT6"/>
<dbReference type="FunFam" id="3.40.50.300:FF:001054">
    <property type="entry name" value="ATPase, AAA family, putative"/>
    <property type="match status" value="1"/>
</dbReference>
<dbReference type="Pfam" id="PF00004">
    <property type="entry name" value="AAA"/>
    <property type="match status" value="2"/>
</dbReference>
<dbReference type="InterPro" id="IPR041569">
    <property type="entry name" value="AAA_lid_3"/>
</dbReference>
<dbReference type="GO" id="GO:0005737">
    <property type="term" value="C:cytoplasm"/>
    <property type="evidence" value="ECO:0007669"/>
    <property type="project" value="UniProtKB-SubCell"/>
</dbReference>
<gene>
    <name evidence="6" type="ORF">H310_08610</name>
</gene>
<dbReference type="Gene3D" id="1.10.8.60">
    <property type="match status" value="1"/>
</dbReference>
<dbReference type="RefSeq" id="XP_008872665.1">
    <property type="nucleotide sequence ID" value="XM_008874443.1"/>
</dbReference>
<sequence length="739" mass="80231">MEVTFEAVEVPPKTAAARKRATSILLSGDIGLSAEVMQRGRLLPGTYVALVGRVGPCEKVWLRRTRLLPSTSSQPLQTVDKNGLPTVYGSHPQQEKGIPLHITLHPIPNHVVPTVEYIHLEWVKPPTCLPSGHHQSLPSLPLLPMLVGGIFEHNMTWHCVWHGIDYGTWRCFLGGSVLSQSCKEDHSRAAPAVVGEFIRHRKVGVVGRQTQLTVSHPANSSFRLVPPASNSPSYVANASATALVDFATQALTHPESSLCRILMHGPMGSGKTSAVHHLAHIHNATLLELDATVLALQTPMVSSLERPFLACFTAALHMQPAVVCIKHIERLFPKTLDGPAATRIADFCNALNTLQLEHARVAVVATVVDTARLVPRVRQCFQDEIDMELTALPFRQRLLRSLFPPYPDASAIASVNAILMQHGQQPGDIVSYVRRAIANAVAETGTWHATLSPVDLVTSFRADPAKSPSSSTTASAVTLPNVSWRDIGGADAVKQTLQEMVVWPFEKPEVFDRMGITPPIGLLLFGPPGTGKTMLAKAAAAATMCNFMNVTATDLISSEFGDSEKAVARVFDTARAMSPCIVFFDEFQSMFATRSSAGQMGSRMASQLLQEIDALRALRHQNASEHYVFVLAATNCVDAIDDAFLQPGRFEHVVHVGHPDAAGRRQILDLVRSKMPWDEHVDVDDLVADTEGLSAAELVSVARMAAVLALANDEASVSMDHLRQALITTLERYHATYAG</sequence>
<evidence type="ECO:0000256" key="4">
    <source>
        <dbReference type="ARBA" id="ARBA00022840"/>
    </source>
</evidence>
<dbReference type="InterPro" id="IPR003593">
    <property type="entry name" value="AAA+_ATPase"/>
</dbReference>
<dbReference type="OrthoDB" id="10254455at2759"/>
<dbReference type="GeneID" id="20085660"/>
<evidence type="ECO:0000256" key="1">
    <source>
        <dbReference type="ARBA" id="ARBA00004496"/>
    </source>
</evidence>
<keyword evidence="2" id="KW-0963">Cytoplasm</keyword>
<evidence type="ECO:0000313" key="6">
    <source>
        <dbReference type="EMBL" id="ETV98468.1"/>
    </source>
</evidence>
<name>A0A024TWT6_9STRA</name>
<evidence type="ECO:0000256" key="2">
    <source>
        <dbReference type="ARBA" id="ARBA00022490"/>
    </source>
</evidence>
<proteinExistence type="predicted"/>
<dbReference type="SMART" id="SM00382">
    <property type="entry name" value="AAA"/>
    <property type="match status" value="2"/>
</dbReference>
<reference evidence="6" key="1">
    <citation type="submission" date="2013-12" db="EMBL/GenBank/DDBJ databases">
        <title>The Genome Sequence of Aphanomyces invadans NJM9701.</title>
        <authorList>
            <consortium name="The Broad Institute Genomics Platform"/>
            <person name="Russ C."/>
            <person name="Tyler B."/>
            <person name="van West P."/>
            <person name="Dieguez-Uribeondo J."/>
            <person name="Young S.K."/>
            <person name="Zeng Q."/>
            <person name="Gargeya S."/>
            <person name="Fitzgerald M."/>
            <person name="Abouelleil A."/>
            <person name="Alvarado L."/>
            <person name="Chapman S.B."/>
            <person name="Gainer-Dewar J."/>
            <person name="Goldberg J."/>
            <person name="Griggs A."/>
            <person name="Gujja S."/>
            <person name="Hansen M."/>
            <person name="Howarth C."/>
            <person name="Imamovic A."/>
            <person name="Ireland A."/>
            <person name="Larimer J."/>
            <person name="McCowan C."/>
            <person name="Murphy C."/>
            <person name="Pearson M."/>
            <person name="Poon T.W."/>
            <person name="Priest M."/>
            <person name="Roberts A."/>
            <person name="Saif S."/>
            <person name="Shea T."/>
            <person name="Sykes S."/>
            <person name="Wortman J."/>
            <person name="Nusbaum C."/>
            <person name="Birren B."/>
        </authorList>
    </citation>
    <scope>NUCLEOTIDE SEQUENCE [LARGE SCALE GENOMIC DNA]</scope>
    <source>
        <strain evidence="6">NJM9701</strain>
    </source>
</reference>
<dbReference type="Pfam" id="PF17862">
    <property type="entry name" value="AAA_lid_3"/>
    <property type="match status" value="1"/>
</dbReference>